<dbReference type="SMART" id="SM00388">
    <property type="entry name" value="HisKA"/>
    <property type="match status" value="1"/>
</dbReference>
<dbReference type="SMART" id="SM00091">
    <property type="entry name" value="PAS"/>
    <property type="match status" value="1"/>
</dbReference>
<dbReference type="EC" id="2.7.13.3" evidence="2"/>
<dbReference type="CDD" id="cd00130">
    <property type="entry name" value="PAS"/>
    <property type="match status" value="1"/>
</dbReference>
<dbReference type="Proteomes" id="UP000319817">
    <property type="component" value="Chromosome"/>
</dbReference>
<dbReference type="InterPro" id="IPR035965">
    <property type="entry name" value="PAS-like_dom_sf"/>
</dbReference>
<evidence type="ECO:0000256" key="4">
    <source>
        <dbReference type="ARBA" id="ARBA00022679"/>
    </source>
</evidence>
<dbReference type="InterPro" id="IPR004358">
    <property type="entry name" value="Sig_transdc_His_kin-like_C"/>
</dbReference>
<dbReference type="GO" id="GO:0005524">
    <property type="term" value="F:ATP binding"/>
    <property type="evidence" value="ECO:0007669"/>
    <property type="project" value="UniProtKB-KW"/>
</dbReference>
<protein>
    <recommendedName>
        <fullName evidence="2">histidine kinase</fullName>
        <ecNumber evidence="2">2.7.13.3</ecNumber>
    </recommendedName>
</protein>
<keyword evidence="5" id="KW-0547">Nucleotide-binding</keyword>
<dbReference type="PRINTS" id="PR00344">
    <property type="entry name" value="BCTRLSENSOR"/>
</dbReference>
<dbReference type="SUPFAM" id="SSF55785">
    <property type="entry name" value="PYP-like sensor domain (PAS domain)"/>
    <property type="match status" value="1"/>
</dbReference>
<dbReference type="InterPro" id="IPR036097">
    <property type="entry name" value="HisK_dim/P_sf"/>
</dbReference>
<dbReference type="InterPro" id="IPR011006">
    <property type="entry name" value="CheY-like_superfamily"/>
</dbReference>
<evidence type="ECO:0000313" key="14">
    <source>
        <dbReference type="Proteomes" id="UP000319817"/>
    </source>
</evidence>
<keyword evidence="6 13" id="KW-0418">Kinase</keyword>
<dbReference type="InterPro" id="IPR036890">
    <property type="entry name" value="HATPase_C_sf"/>
</dbReference>
<dbReference type="PANTHER" id="PTHR43065:SF10">
    <property type="entry name" value="PEROXIDE STRESS-ACTIVATED HISTIDINE KINASE MAK3"/>
    <property type="match status" value="1"/>
</dbReference>
<evidence type="ECO:0000256" key="5">
    <source>
        <dbReference type="ARBA" id="ARBA00022741"/>
    </source>
</evidence>
<keyword evidence="8" id="KW-0902">Two-component regulatory system</keyword>
<dbReference type="InterPro" id="IPR000014">
    <property type="entry name" value="PAS"/>
</dbReference>
<keyword evidence="14" id="KW-1185">Reference proteome</keyword>
<dbReference type="AlphaFoldDB" id="A0A517NQW0"/>
<dbReference type="GO" id="GO:0006355">
    <property type="term" value="P:regulation of DNA-templated transcription"/>
    <property type="evidence" value="ECO:0007669"/>
    <property type="project" value="InterPro"/>
</dbReference>
<dbReference type="GO" id="GO:0000155">
    <property type="term" value="F:phosphorelay sensor kinase activity"/>
    <property type="evidence" value="ECO:0007669"/>
    <property type="project" value="InterPro"/>
</dbReference>
<evidence type="ECO:0000256" key="1">
    <source>
        <dbReference type="ARBA" id="ARBA00000085"/>
    </source>
</evidence>
<dbReference type="Pfam" id="PF02518">
    <property type="entry name" value="HATPase_c"/>
    <property type="match status" value="1"/>
</dbReference>
<evidence type="ECO:0000256" key="7">
    <source>
        <dbReference type="ARBA" id="ARBA00022840"/>
    </source>
</evidence>
<dbReference type="CDD" id="cd00075">
    <property type="entry name" value="HATPase"/>
    <property type="match status" value="1"/>
</dbReference>
<dbReference type="InterPro" id="IPR003594">
    <property type="entry name" value="HATPase_dom"/>
</dbReference>
<dbReference type="Pfam" id="PF00072">
    <property type="entry name" value="Response_reg"/>
    <property type="match status" value="1"/>
</dbReference>
<dbReference type="InterPro" id="IPR001789">
    <property type="entry name" value="Sig_transdc_resp-reg_receiver"/>
</dbReference>
<keyword evidence="4 13" id="KW-0808">Transferase</keyword>
<dbReference type="Gene3D" id="1.10.287.130">
    <property type="match status" value="1"/>
</dbReference>
<evidence type="ECO:0000256" key="9">
    <source>
        <dbReference type="PROSITE-ProRule" id="PRU00169"/>
    </source>
</evidence>
<evidence type="ECO:0000256" key="6">
    <source>
        <dbReference type="ARBA" id="ARBA00022777"/>
    </source>
</evidence>
<evidence type="ECO:0000259" key="10">
    <source>
        <dbReference type="PROSITE" id="PS50109"/>
    </source>
</evidence>
<dbReference type="PROSITE" id="PS50109">
    <property type="entry name" value="HIS_KIN"/>
    <property type="match status" value="1"/>
</dbReference>
<dbReference type="EMBL" id="CP036526">
    <property type="protein sequence ID" value="QDT09507.1"/>
    <property type="molecule type" value="Genomic_DNA"/>
</dbReference>
<dbReference type="InterPro" id="IPR005467">
    <property type="entry name" value="His_kinase_dom"/>
</dbReference>
<organism evidence="13 14">
    <name type="scientific">Stieleria marina</name>
    <dbReference type="NCBI Taxonomy" id="1930275"/>
    <lineage>
        <taxon>Bacteria</taxon>
        <taxon>Pseudomonadati</taxon>
        <taxon>Planctomycetota</taxon>
        <taxon>Planctomycetia</taxon>
        <taxon>Pirellulales</taxon>
        <taxon>Pirellulaceae</taxon>
        <taxon>Stieleria</taxon>
    </lineage>
</organism>
<dbReference type="PROSITE" id="PS50110">
    <property type="entry name" value="RESPONSE_REGULATORY"/>
    <property type="match status" value="1"/>
</dbReference>
<dbReference type="SUPFAM" id="SSF52172">
    <property type="entry name" value="CheY-like"/>
    <property type="match status" value="1"/>
</dbReference>
<dbReference type="SUPFAM" id="SSF47384">
    <property type="entry name" value="Homodimeric domain of signal transducing histidine kinase"/>
    <property type="match status" value="1"/>
</dbReference>
<sequence length="494" mass="54774">MTRIEPSNDCRLRVLLIEDDADTQVNLSDILDLDGYDIQVAGTAAEGRLLAKQTVPDAIILDRKLPDANADQLLPELRELIPFGDIIIVTGFADIESTIAALRYGASDYILKPINPEALRASLNRISQRRRMERELRGEQQFAERVLRTAEAVILVLNLDGTIVDYNPFFARLTQWPLSELIGKDWFRHFIPAEDVASIRKVFMQTTHDVDTSGIVNEVRTRDGKRRSIRWANTTLVDDWGNTNAVLSVGVDVTAYIAARDRALHAERLATIGQTMAGLAHESRNALQRIQSSLELLSLELTDQPECQEDLAKIGRATRDLNSLLEEVRSYAAPIVLHCKPISLVQIWQRCWRDLESSRQGRDVQLVQQSGEDELIALVDELRMEQVFRNLFENAIAAGTDPVVVSVAGAKETNGDVSITISDNGPGLSHEQQQRIFEPFFTTKSAGTGLGMAIVQRIVLAHQGTIAAQTPSASGAVLTIRLPSSKKKNTLDSQ</sequence>
<proteinExistence type="predicted"/>
<dbReference type="SUPFAM" id="SSF55874">
    <property type="entry name" value="ATPase domain of HSP90 chaperone/DNA topoisomerase II/histidine kinase"/>
    <property type="match status" value="1"/>
</dbReference>
<dbReference type="SMART" id="SM00448">
    <property type="entry name" value="REC"/>
    <property type="match status" value="1"/>
</dbReference>
<dbReference type="PROSITE" id="PS50112">
    <property type="entry name" value="PAS"/>
    <property type="match status" value="1"/>
</dbReference>
<dbReference type="RefSeq" id="WP_145417062.1">
    <property type="nucleotide sequence ID" value="NZ_CP036526.1"/>
</dbReference>
<dbReference type="Pfam" id="PF00989">
    <property type="entry name" value="PAS"/>
    <property type="match status" value="1"/>
</dbReference>
<dbReference type="Gene3D" id="3.30.450.20">
    <property type="entry name" value="PAS domain"/>
    <property type="match status" value="1"/>
</dbReference>
<dbReference type="InterPro" id="IPR003661">
    <property type="entry name" value="HisK_dim/P_dom"/>
</dbReference>
<evidence type="ECO:0000256" key="3">
    <source>
        <dbReference type="ARBA" id="ARBA00022553"/>
    </source>
</evidence>
<feature type="modified residue" description="4-aspartylphosphate" evidence="9">
    <location>
        <position position="62"/>
    </location>
</feature>
<dbReference type="OrthoDB" id="236031at2"/>
<dbReference type="CDD" id="cd00156">
    <property type="entry name" value="REC"/>
    <property type="match status" value="1"/>
</dbReference>
<name>A0A517NQW0_9BACT</name>
<dbReference type="Pfam" id="PF00512">
    <property type="entry name" value="HisKA"/>
    <property type="match status" value="1"/>
</dbReference>
<evidence type="ECO:0000259" key="11">
    <source>
        <dbReference type="PROSITE" id="PS50110"/>
    </source>
</evidence>
<evidence type="ECO:0000256" key="8">
    <source>
        <dbReference type="ARBA" id="ARBA00023012"/>
    </source>
</evidence>
<reference evidence="13 14" key="1">
    <citation type="submission" date="2019-02" db="EMBL/GenBank/DDBJ databases">
        <title>Deep-cultivation of Planctomycetes and their phenomic and genomic characterization uncovers novel biology.</title>
        <authorList>
            <person name="Wiegand S."/>
            <person name="Jogler M."/>
            <person name="Boedeker C."/>
            <person name="Pinto D."/>
            <person name="Vollmers J."/>
            <person name="Rivas-Marin E."/>
            <person name="Kohn T."/>
            <person name="Peeters S.H."/>
            <person name="Heuer A."/>
            <person name="Rast P."/>
            <person name="Oberbeckmann S."/>
            <person name="Bunk B."/>
            <person name="Jeske O."/>
            <person name="Meyerdierks A."/>
            <person name="Storesund J.E."/>
            <person name="Kallscheuer N."/>
            <person name="Luecker S."/>
            <person name="Lage O.M."/>
            <person name="Pohl T."/>
            <person name="Merkel B.J."/>
            <person name="Hornburger P."/>
            <person name="Mueller R.-W."/>
            <person name="Bruemmer F."/>
            <person name="Labrenz M."/>
            <person name="Spormann A.M."/>
            <person name="Op den Camp H."/>
            <person name="Overmann J."/>
            <person name="Amann R."/>
            <person name="Jetten M.S.M."/>
            <person name="Mascher T."/>
            <person name="Medema M.H."/>
            <person name="Devos D.P."/>
            <person name="Kaster A.-K."/>
            <person name="Ovreas L."/>
            <person name="Rohde M."/>
            <person name="Galperin M.Y."/>
            <person name="Jogler C."/>
        </authorList>
    </citation>
    <scope>NUCLEOTIDE SEQUENCE [LARGE SCALE GENOMIC DNA]</scope>
    <source>
        <strain evidence="13 14">K23_9</strain>
    </source>
</reference>
<keyword evidence="3 9" id="KW-0597">Phosphoprotein</keyword>
<evidence type="ECO:0000259" key="12">
    <source>
        <dbReference type="PROSITE" id="PS50112"/>
    </source>
</evidence>
<dbReference type="InterPro" id="IPR013767">
    <property type="entry name" value="PAS_fold"/>
</dbReference>
<keyword evidence="7" id="KW-0067">ATP-binding</keyword>
<feature type="domain" description="PAS" evidence="12">
    <location>
        <begin position="139"/>
        <end position="210"/>
    </location>
</feature>
<evidence type="ECO:0000313" key="13">
    <source>
        <dbReference type="EMBL" id="QDT09507.1"/>
    </source>
</evidence>
<dbReference type="Gene3D" id="3.40.50.2300">
    <property type="match status" value="1"/>
</dbReference>
<dbReference type="NCBIfam" id="TIGR00229">
    <property type="entry name" value="sensory_box"/>
    <property type="match status" value="1"/>
</dbReference>
<comment type="catalytic activity">
    <reaction evidence="1">
        <text>ATP + protein L-histidine = ADP + protein N-phospho-L-histidine.</text>
        <dbReference type="EC" id="2.7.13.3"/>
    </reaction>
</comment>
<dbReference type="PANTHER" id="PTHR43065">
    <property type="entry name" value="SENSOR HISTIDINE KINASE"/>
    <property type="match status" value="1"/>
</dbReference>
<feature type="domain" description="Response regulatory" evidence="11">
    <location>
        <begin position="13"/>
        <end position="127"/>
    </location>
</feature>
<dbReference type="Gene3D" id="3.30.565.10">
    <property type="entry name" value="Histidine kinase-like ATPase, C-terminal domain"/>
    <property type="match status" value="1"/>
</dbReference>
<dbReference type="SMART" id="SM00387">
    <property type="entry name" value="HATPase_c"/>
    <property type="match status" value="1"/>
</dbReference>
<accession>A0A517NQW0</accession>
<evidence type="ECO:0000256" key="2">
    <source>
        <dbReference type="ARBA" id="ARBA00012438"/>
    </source>
</evidence>
<feature type="domain" description="Histidine kinase" evidence="10">
    <location>
        <begin position="278"/>
        <end position="486"/>
    </location>
</feature>
<gene>
    <name evidence="13" type="primary">todS_1</name>
    <name evidence="13" type="ORF">K239x_14530</name>
</gene>